<name>A0A1Q5SY34_9BACL</name>
<protein>
    <submittedName>
        <fullName evidence="1">Uncharacterized protein</fullName>
    </submittedName>
</protein>
<evidence type="ECO:0000313" key="2">
    <source>
        <dbReference type="Proteomes" id="UP000186030"/>
    </source>
</evidence>
<reference evidence="1 2" key="1">
    <citation type="submission" date="2016-11" db="EMBL/GenBank/DDBJ databases">
        <authorList>
            <person name="Kadnikov V."/>
            <person name="Nazina T."/>
        </authorList>
    </citation>
    <scope>NUCLEOTIDE SEQUENCE [LARGE SCALE GENOMIC DNA]</scope>
    <source>
        <strain evidence="1 2">1017</strain>
    </source>
</reference>
<gene>
    <name evidence="1" type="ORF">BRO54_2274</name>
</gene>
<evidence type="ECO:0000313" key="1">
    <source>
        <dbReference type="EMBL" id="OKO92862.1"/>
    </source>
</evidence>
<dbReference type="AlphaFoldDB" id="A0A1Q5SY34"/>
<accession>A0A1Q5SY34</accession>
<dbReference type="Proteomes" id="UP000186030">
    <property type="component" value="Unassembled WGS sequence"/>
</dbReference>
<reference evidence="2" key="2">
    <citation type="submission" date="2017-01" db="EMBL/GenBank/DDBJ databases">
        <title>Genome sequencing and annotation of Geobacillus sp. 1017, a Hydrocarbon-Oxidizing Thermophilic Bacterium Isolated from a Heavy Oil Reservoir (China).</title>
        <authorList>
            <person name="Kadnikov V.V."/>
            <person name="Mardanov A.V."/>
            <person name="Poltaraus A.B."/>
            <person name="Sokolova D.S."/>
            <person name="Semenova E.M."/>
            <person name="Ravin N.V."/>
            <person name="Tourova T.P."/>
            <person name="Nazina T.N."/>
        </authorList>
    </citation>
    <scope>NUCLEOTIDE SEQUENCE [LARGE SCALE GENOMIC DNA]</scope>
    <source>
        <strain evidence="2">1017</strain>
    </source>
</reference>
<dbReference type="EMBL" id="MQMG01000028">
    <property type="protein sequence ID" value="OKO92862.1"/>
    <property type="molecule type" value="Genomic_DNA"/>
</dbReference>
<proteinExistence type="predicted"/>
<sequence length="50" mass="5790">MGPPHTERQAFTIKTFFLMKILFLAKNKKGTPETGIPFSYRIDTKIAFWA</sequence>
<comment type="caution">
    <text evidence="1">The sequence shown here is derived from an EMBL/GenBank/DDBJ whole genome shotgun (WGS) entry which is preliminary data.</text>
</comment>
<organism evidence="1 2">
    <name type="scientific">Geobacillus proteiniphilus</name>
    <dbReference type="NCBI Taxonomy" id="860353"/>
    <lineage>
        <taxon>Bacteria</taxon>
        <taxon>Bacillati</taxon>
        <taxon>Bacillota</taxon>
        <taxon>Bacilli</taxon>
        <taxon>Bacillales</taxon>
        <taxon>Anoxybacillaceae</taxon>
        <taxon>Geobacillus</taxon>
    </lineage>
</organism>